<comment type="similarity">
    <text evidence="4">Belongs to the flavoprotein pyridine nucleotide cytochrome reductase family.</text>
</comment>
<dbReference type="InterPro" id="IPR001709">
    <property type="entry name" value="Flavoprot_Pyr_Nucl_cyt_Rdtase"/>
</dbReference>
<feature type="binding site" evidence="25">
    <location>
        <position position="304"/>
    </location>
    <ligand>
        <name>FAD</name>
        <dbReference type="ChEBI" id="CHEBI:57692"/>
    </ligand>
</feature>
<evidence type="ECO:0000256" key="17">
    <source>
        <dbReference type="ARBA" id="ARBA00023128"/>
    </source>
</evidence>
<dbReference type="PROSITE" id="PS50255">
    <property type="entry name" value="CYTOCHROME_B5_2"/>
    <property type="match status" value="1"/>
</dbReference>
<evidence type="ECO:0000256" key="7">
    <source>
        <dbReference type="ARBA" id="ARBA00022630"/>
    </source>
</evidence>
<gene>
    <name evidence="30" type="ORF">N7472_002128</name>
</gene>
<dbReference type="GO" id="GO:0016740">
    <property type="term" value="F:transferase activity"/>
    <property type="evidence" value="ECO:0007669"/>
    <property type="project" value="UniProtKB-KW"/>
</dbReference>
<evidence type="ECO:0000256" key="12">
    <source>
        <dbReference type="ARBA" id="ARBA00022827"/>
    </source>
</evidence>
<reference evidence="30" key="2">
    <citation type="journal article" date="2023" name="IMA Fungus">
        <title>Comparative genomic study of the Penicillium genus elucidates a diverse pangenome and 15 lateral gene transfer events.</title>
        <authorList>
            <person name="Petersen C."/>
            <person name="Sorensen T."/>
            <person name="Nielsen M.R."/>
            <person name="Sondergaard T.E."/>
            <person name="Sorensen J.L."/>
            <person name="Fitzpatrick D.A."/>
            <person name="Frisvad J.C."/>
            <person name="Nielsen K.L."/>
        </authorList>
    </citation>
    <scope>NUCLEOTIDE SEQUENCE</scope>
    <source>
        <strain evidence="30">IBT 16849</strain>
    </source>
</reference>
<feature type="binding site" evidence="25">
    <location>
        <position position="328"/>
    </location>
    <ligand>
        <name>FAD</name>
        <dbReference type="ChEBI" id="CHEBI:57692"/>
    </ligand>
</feature>
<comment type="subcellular location">
    <subcellularLocation>
        <location evidence="2">Mitochondrion outer membrane</location>
        <topology evidence="2">Single-pass membrane protein</topology>
    </subcellularLocation>
</comment>
<dbReference type="CDD" id="cd06183">
    <property type="entry name" value="cyt_b5_reduct_like"/>
    <property type="match status" value="1"/>
</dbReference>
<keyword evidence="10 26" id="KW-0479">Metal-binding</keyword>
<dbReference type="InterPro" id="IPR008333">
    <property type="entry name" value="Cbr1-like_FAD-bd_dom"/>
</dbReference>
<evidence type="ECO:0000256" key="15">
    <source>
        <dbReference type="ARBA" id="ARBA00023004"/>
    </source>
</evidence>
<dbReference type="SUPFAM" id="SSF63380">
    <property type="entry name" value="Riboflavin synthase domain-like"/>
    <property type="match status" value="1"/>
</dbReference>
<comment type="function">
    <text evidence="19">NADH-dependent reductase for DPH3 and cytochrome b5. Required for the first step of diphthamide biosynthesis, a post-translational modification of histidine which occurs in elongation factor 2. DPH1 and DPH2 transfer a 3-amino-3-carboxypropyl (ACP) group from S-adenosyl-L-methionine (SAM) to a histidine residue, the reaction is assisted by a reduction system comprising DPH3 and a NADH-dependent reductase, predominantly CBR1. By reducing DPH3, also involved in the formation of the tRNA wobble base modification mcm5s 2U (5-methoxycarbonylmethyl-2-thiouridine), mediated by the elongator complex. The cytochrome b5/NADH cytochrome b5 reductase electron transfer system supports the catalytic activity of several sterol biosynthetic enzymes.</text>
</comment>
<dbReference type="InterPro" id="IPR036400">
    <property type="entry name" value="Cyt_B5-like_heme/steroid_sf"/>
</dbReference>
<evidence type="ECO:0000256" key="25">
    <source>
        <dbReference type="PIRSR" id="PIRSR601834-1"/>
    </source>
</evidence>
<evidence type="ECO:0000256" key="11">
    <source>
        <dbReference type="ARBA" id="ARBA00022787"/>
    </source>
</evidence>
<keyword evidence="12 25" id="KW-0274">FAD</keyword>
<dbReference type="Pfam" id="PF00970">
    <property type="entry name" value="FAD_binding_6"/>
    <property type="match status" value="1"/>
</dbReference>
<dbReference type="Gene3D" id="2.40.30.10">
    <property type="entry name" value="Translation factors"/>
    <property type="match status" value="1"/>
</dbReference>
<dbReference type="EMBL" id="JAPQKP010000002">
    <property type="protein sequence ID" value="KAJ5205680.1"/>
    <property type="molecule type" value="Genomic_DNA"/>
</dbReference>
<keyword evidence="6 26" id="KW-0349">Heme</keyword>
<evidence type="ECO:0000256" key="14">
    <source>
        <dbReference type="ARBA" id="ARBA00023002"/>
    </source>
</evidence>
<dbReference type="InterPro" id="IPR017927">
    <property type="entry name" value="FAD-bd_FR_type"/>
</dbReference>
<evidence type="ECO:0000256" key="10">
    <source>
        <dbReference type="ARBA" id="ARBA00022723"/>
    </source>
</evidence>
<keyword evidence="15 26" id="KW-0408">Iron</keyword>
<dbReference type="Proteomes" id="UP001150879">
    <property type="component" value="Unassembled WGS sequence"/>
</dbReference>
<dbReference type="PRINTS" id="PR00371">
    <property type="entry name" value="FPNCR"/>
</dbReference>
<dbReference type="FunFam" id="2.40.30.10:FF:000032">
    <property type="entry name" value="NADH-cytochrome b5 reductase"/>
    <property type="match status" value="1"/>
</dbReference>
<dbReference type="SUPFAM" id="SSF52343">
    <property type="entry name" value="Ferredoxin reductase-like, C-terminal NADP-linked domain"/>
    <property type="match status" value="1"/>
</dbReference>
<evidence type="ECO:0000256" key="23">
    <source>
        <dbReference type="ARBA" id="ARBA00047682"/>
    </source>
</evidence>
<dbReference type="InterPro" id="IPR001199">
    <property type="entry name" value="Cyt_B5-like_heme/steroid-bd"/>
</dbReference>
<evidence type="ECO:0000256" key="9">
    <source>
        <dbReference type="ARBA" id="ARBA00022692"/>
    </source>
</evidence>
<dbReference type="OrthoDB" id="260519at2759"/>
<keyword evidence="11" id="KW-1000">Mitochondrion outer membrane</keyword>
<evidence type="ECO:0000256" key="22">
    <source>
        <dbReference type="ARBA" id="ARBA00041901"/>
    </source>
</evidence>
<dbReference type="PRINTS" id="PR00406">
    <property type="entry name" value="CYTB5RDTASE"/>
</dbReference>
<evidence type="ECO:0000256" key="20">
    <source>
        <dbReference type="ARBA" id="ARBA00038836"/>
    </source>
</evidence>
<evidence type="ECO:0000256" key="26">
    <source>
        <dbReference type="RuleBase" id="RU362121"/>
    </source>
</evidence>
<dbReference type="InterPro" id="IPR001433">
    <property type="entry name" value="OxRdtase_FAD/NAD-bd"/>
</dbReference>
<proteinExistence type="inferred from homology"/>
<dbReference type="GO" id="GO:0005741">
    <property type="term" value="C:mitochondrial outer membrane"/>
    <property type="evidence" value="ECO:0007669"/>
    <property type="project" value="UniProtKB-SubCell"/>
</dbReference>
<keyword evidence="31" id="KW-1185">Reference proteome</keyword>
<comment type="similarity">
    <text evidence="26">Belongs to the cytochrome b5 family.</text>
</comment>
<evidence type="ECO:0000256" key="8">
    <source>
        <dbReference type="ARBA" id="ARBA00022679"/>
    </source>
</evidence>
<dbReference type="PANTHER" id="PTHR19370:SF178">
    <property type="entry name" value="CYTOCHROME-B5 REDUCTASE"/>
    <property type="match status" value="1"/>
</dbReference>
<evidence type="ECO:0000256" key="21">
    <source>
        <dbReference type="ARBA" id="ARBA00039438"/>
    </source>
</evidence>
<keyword evidence="18" id="KW-0472">Membrane</keyword>
<dbReference type="GO" id="GO:0020037">
    <property type="term" value="F:heme binding"/>
    <property type="evidence" value="ECO:0007669"/>
    <property type="project" value="UniProtKB-UniRule"/>
</dbReference>
<feature type="binding site" evidence="25">
    <location>
        <position position="302"/>
    </location>
    <ligand>
        <name>FAD</name>
        <dbReference type="ChEBI" id="CHEBI:57692"/>
    </ligand>
</feature>
<dbReference type="InterPro" id="IPR039261">
    <property type="entry name" value="FNR_nucleotide-bd"/>
</dbReference>
<dbReference type="Gene3D" id="3.10.120.10">
    <property type="entry name" value="Cytochrome b5-like heme/steroid binding domain"/>
    <property type="match status" value="1"/>
</dbReference>
<dbReference type="SMART" id="SM01117">
    <property type="entry name" value="Cyt-b5"/>
    <property type="match status" value="1"/>
</dbReference>
<evidence type="ECO:0000256" key="6">
    <source>
        <dbReference type="ARBA" id="ARBA00022617"/>
    </source>
</evidence>
<feature type="binding site" evidence="25">
    <location>
        <position position="319"/>
    </location>
    <ligand>
        <name>FAD</name>
        <dbReference type="ChEBI" id="CHEBI:57692"/>
    </ligand>
</feature>
<evidence type="ECO:0000256" key="3">
    <source>
        <dbReference type="ARBA" id="ARBA00005156"/>
    </source>
</evidence>
<evidence type="ECO:0000256" key="1">
    <source>
        <dbReference type="ARBA" id="ARBA00001974"/>
    </source>
</evidence>
<keyword evidence="14" id="KW-0560">Oxidoreductase</keyword>
<keyword evidence="16" id="KW-0520">NAD</keyword>
<dbReference type="InterPro" id="IPR017938">
    <property type="entry name" value="Riboflavin_synthase-like_b-brl"/>
</dbReference>
<dbReference type="Pfam" id="PF00173">
    <property type="entry name" value="Cyt-b5"/>
    <property type="match status" value="1"/>
</dbReference>
<dbReference type="EC" id="1.6.2.2" evidence="5"/>
<evidence type="ECO:0000256" key="27">
    <source>
        <dbReference type="SAM" id="MobiDB-lite"/>
    </source>
</evidence>
<evidence type="ECO:0000259" key="28">
    <source>
        <dbReference type="PROSITE" id="PS50255"/>
    </source>
</evidence>
<dbReference type="Pfam" id="PF00175">
    <property type="entry name" value="NAD_binding_1"/>
    <property type="match status" value="1"/>
</dbReference>
<dbReference type="Gene3D" id="3.40.50.80">
    <property type="entry name" value="Nucleotide-binding domain of ferredoxin-NADP reductase (FNR) module"/>
    <property type="match status" value="1"/>
</dbReference>
<dbReference type="AlphaFoldDB" id="A0A9W9MQQ7"/>
<evidence type="ECO:0000256" key="18">
    <source>
        <dbReference type="ARBA" id="ARBA00023136"/>
    </source>
</evidence>
<evidence type="ECO:0000256" key="4">
    <source>
        <dbReference type="ARBA" id="ARBA00006105"/>
    </source>
</evidence>
<keyword evidence="17" id="KW-0496">Mitochondrion</keyword>
<keyword evidence="7 25" id="KW-0285">Flavoprotein</keyword>
<dbReference type="FunFam" id="3.10.120.10:FF:000002">
    <property type="entry name" value="Cytochrome b5 type B"/>
    <property type="match status" value="1"/>
</dbReference>
<dbReference type="GO" id="GO:0046872">
    <property type="term" value="F:metal ion binding"/>
    <property type="evidence" value="ECO:0007669"/>
    <property type="project" value="UniProtKB-UniRule"/>
</dbReference>
<accession>A0A9W9MQQ7</accession>
<dbReference type="InterPro" id="IPR018506">
    <property type="entry name" value="Cyt_B5_heme-BS"/>
</dbReference>
<name>A0A9W9MQQ7_9EURO</name>
<evidence type="ECO:0000313" key="31">
    <source>
        <dbReference type="Proteomes" id="UP001150879"/>
    </source>
</evidence>
<dbReference type="FunFam" id="3.40.50.80:FF:000019">
    <property type="entry name" value="NADH-cytochrome b5 reductase"/>
    <property type="match status" value="1"/>
</dbReference>
<dbReference type="GO" id="GO:0005783">
    <property type="term" value="C:endoplasmic reticulum"/>
    <property type="evidence" value="ECO:0007669"/>
    <property type="project" value="TreeGrafter"/>
</dbReference>
<keyword evidence="8" id="KW-0808">Transferase</keyword>
<feature type="domain" description="Cytochrome b5 heme-binding" evidence="28">
    <location>
        <begin position="1"/>
        <end position="75"/>
    </location>
</feature>
<keyword evidence="13" id="KW-1133">Transmembrane helix</keyword>
<evidence type="ECO:0000259" key="29">
    <source>
        <dbReference type="PROSITE" id="PS51384"/>
    </source>
</evidence>
<evidence type="ECO:0000256" key="13">
    <source>
        <dbReference type="ARBA" id="ARBA00022989"/>
    </source>
</evidence>
<protein>
    <recommendedName>
        <fullName evidence="21">NADH-cytochrome b5 reductase 1</fullName>
        <ecNumber evidence="5">1.6.2.2</ecNumber>
    </recommendedName>
    <alternativeName>
        <fullName evidence="22">Microsomal cytochrome b reductase</fullName>
    </alternativeName>
</protein>
<organism evidence="30 31">
    <name type="scientific">Penicillium cf. griseofulvum</name>
    <dbReference type="NCBI Taxonomy" id="2972120"/>
    <lineage>
        <taxon>Eukaryota</taxon>
        <taxon>Fungi</taxon>
        <taxon>Dikarya</taxon>
        <taxon>Ascomycota</taxon>
        <taxon>Pezizomycotina</taxon>
        <taxon>Eurotiomycetes</taxon>
        <taxon>Eurotiomycetidae</taxon>
        <taxon>Eurotiales</taxon>
        <taxon>Aspergillaceae</taxon>
        <taxon>Penicillium</taxon>
    </lineage>
</organism>
<comment type="catalytic activity">
    <reaction evidence="23">
        <text>2 Fe(III)-[cytochrome b5] + NADH = 2 Fe(II)-[cytochrome b5] + NAD(+) + H(+)</text>
        <dbReference type="Rhea" id="RHEA:46680"/>
        <dbReference type="Rhea" id="RHEA-COMP:10438"/>
        <dbReference type="Rhea" id="RHEA-COMP:10439"/>
        <dbReference type="ChEBI" id="CHEBI:15378"/>
        <dbReference type="ChEBI" id="CHEBI:29033"/>
        <dbReference type="ChEBI" id="CHEBI:29034"/>
        <dbReference type="ChEBI" id="CHEBI:57540"/>
        <dbReference type="ChEBI" id="CHEBI:57945"/>
        <dbReference type="EC" id="1.6.2.2"/>
    </reaction>
</comment>
<dbReference type="PROSITE" id="PS51384">
    <property type="entry name" value="FAD_FR"/>
    <property type="match status" value="1"/>
</dbReference>
<comment type="catalytic activity">
    <reaction evidence="24">
        <text>2 Fe(3+)-[Dph3] + NADH = 2 Fe(2+)-[Dph3] + NAD(+) + H(+)</text>
        <dbReference type="Rhea" id="RHEA:71231"/>
        <dbReference type="Rhea" id="RHEA-COMP:18002"/>
        <dbReference type="Rhea" id="RHEA-COMP:18003"/>
        <dbReference type="ChEBI" id="CHEBI:15378"/>
        <dbReference type="ChEBI" id="CHEBI:29033"/>
        <dbReference type="ChEBI" id="CHEBI:29034"/>
        <dbReference type="ChEBI" id="CHEBI:57540"/>
        <dbReference type="ChEBI" id="CHEBI:57945"/>
        <dbReference type="ChEBI" id="CHEBI:83228"/>
    </reaction>
    <physiologicalReaction direction="left-to-right" evidence="24">
        <dbReference type="Rhea" id="RHEA:71232"/>
    </physiologicalReaction>
</comment>
<keyword evidence="9" id="KW-0812">Transmembrane</keyword>
<dbReference type="SUPFAM" id="SSF55856">
    <property type="entry name" value="Cytochrome b5-like heme/steroid binding domain"/>
    <property type="match status" value="1"/>
</dbReference>
<feature type="binding site" evidence="25">
    <location>
        <position position="321"/>
    </location>
    <ligand>
        <name>FAD</name>
        <dbReference type="ChEBI" id="CHEBI:57692"/>
    </ligand>
</feature>
<feature type="region of interest" description="Disordered" evidence="27">
    <location>
        <begin position="222"/>
        <end position="248"/>
    </location>
</feature>
<dbReference type="PANTHER" id="PTHR19370">
    <property type="entry name" value="NADH-CYTOCHROME B5 REDUCTASE"/>
    <property type="match status" value="1"/>
</dbReference>
<sequence length="493" mass="54614">MYTLEEVQRHNKPDDVWIILHNKVYDVTKYLEDHPGGSAILIEVAGTDATEAFEETGHSDEAREDLVQYYIGDLPSEEHAESIEVYRPTFEQVVQTAVVSVKPSPNRFRSLALSLLKLGMTGALGGVAVVGYSHGWRQFAPVFKKLSKSASAVLYSRPGSSGQFWSGFGIASVVQLSITLGVTMWISSKLDVQQEFTHHLPHRTSRSDKLIFRKKVSPTAKKVSPTAKKVSPTAKKAPTKALPTNPLDPRQFKSFPLTHKEVVSPNVYRFIFSLPNTDDILGLPTGQHIALRATINGKSVSRSYTPVSNNTDLGRIELLVKVYPQGQMTKHLEQMNIGDTIEIRGPKGAMQYTTSYANHIGMIAGGTGITPMYQLIRAICDDKADTTKMSLLYANNTEEDILLRKELDDFARENPHKFSVQYVLSQAGEDWTGHRGFVSQDLIQTYLAPADEDNKMLLCGPPPMMNAMKKTLAGLGWKDPSAVSKATDQVFLF</sequence>
<comment type="pathway">
    <text evidence="3">Protein modification; peptidyl-diphthamide biosynthesis.</text>
</comment>
<evidence type="ECO:0000313" key="30">
    <source>
        <dbReference type="EMBL" id="KAJ5205680.1"/>
    </source>
</evidence>
<dbReference type="InterPro" id="IPR001834">
    <property type="entry name" value="CBR-like"/>
</dbReference>
<evidence type="ECO:0000256" key="2">
    <source>
        <dbReference type="ARBA" id="ARBA00004572"/>
    </source>
</evidence>
<dbReference type="GO" id="GO:0090524">
    <property type="term" value="F:cytochrome-b5 reductase activity, acting on NADH"/>
    <property type="evidence" value="ECO:0007669"/>
    <property type="project" value="UniProtKB-EC"/>
</dbReference>
<dbReference type="PRINTS" id="PR00363">
    <property type="entry name" value="CYTOCHROMEB5"/>
</dbReference>
<comment type="cofactor">
    <cofactor evidence="1 25">
        <name>FAD</name>
        <dbReference type="ChEBI" id="CHEBI:57692"/>
    </cofactor>
</comment>
<feature type="binding site" evidence="25">
    <location>
        <position position="370"/>
    </location>
    <ligand>
        <name>FAD</name>
        <dbReference type="ChEBI" id="CHEBI:57692"/>
    </ligand>
</feature>
<evidence type="ECO:0000256" key="5">
    <source>
        <dbReference type="ARBA" id="ARBA00012011"/>
    </source>
</evidence>
<evidence type="ECO:0000256" key="19">
    <source>
        <dbReference type="ARBA" id="ARBA00037104"/>
    </source>
</evidence>
<reference evidence="30" key="1">
    <citation type="submission" date="2022-11" db="EMBL/GenBank/DDBJ databases">
        <authorList>
            <person name="Petersen C."/>
        </authorList>
    </citation>
    <scope>NUCLEOTIDE SEQUENCE</scope>
    <source>
        <strain evidence="30">IBT 16849</strain>
    </source>
</reference>
<feature type="domain" description="FAD-binding FR-type" evidence="29">
    <location>
        <begin position="250"/>
        <end position="353"/>
    </location>
</feature>
<comment type="subunit">
    <text evidence="20">Monomer. Component of the 2-(3-amino-3-carboxypropyl)histidine synthase complex composed of DPH1, DPH2, DPH3 and a NADH-dependent reductase, predominantly CBR1.</text>
</comment>
<comment type="caution">
    <text evidence="30">The sequence shown here is derived from an EMBL/GenBank/DDBJ whole genome shotgun (WGS) entry which is preliminary data.</text>
</comment>
<evidence type="ECO:0000256" key="24">
    <source>
        <dbReference type="ARBA" id="ARBA00049138"/>
    </source>
</evidence>
<dbReference type="PROSITE" id="PS00191">
    <property type="entry name" value="CYTOCHROME_B5_1"/>
    <property type="match status" value="1"/>
</dbReference>
<evidence type="ECO:0000256" key="16">
    <source>
        <dbReference type="ARBA" id="ARBA00023027"/>
    </source>
</evidence>